<sequence>MIQKLSTKMLAAVFLCVDFFASLCIHLGRVVSRPNKFVGEPLPHAELGSQTPVDVGHQVFGDDGECNVQLNAR</sequence>
<comment type="caution">
    <text evidence="1">The sequence shown here is derived from an EMBL/GenBank/DDBJ whole genome shotgun (WGS) entry which is preliminary data.</text>
</comment>
<accession>A0A5C5Y0X0</accession>
<evidence type="ECO:0000313" key="2">
    <source>
        <dbReference type="Proteomes" id="UP000317238"/>
    </source>
</evidence>
<name>A0A5C5Y0X0_9PLAN</name>
<protein>
    <submittedName>
        <fullName evidence="1">Uncharacterized protein</fullName>
    </submittedName>
</protein>
<organism evidence="1 2">
    <name type="scientific">Crateriforma conspicua</name>
    <dbReference type="NCBI Taxonomy" id="2527996"/>
    <lineage>
        <taxon>Bacteria</taxon>
        <taxon>Pseudomonadati</taxon>
        <taxon>Planctomycetota</taxon>
        <taxon>Planctomycetia</taxon>
        <taxon>Planctomycetales</taxon>
        <taxon>Planctomycetaceae</taxon>
        <taxon>Crateriforma</taxon>
    </lineage>
</organism>
<dbReference type="EMBL" id="SJPL01000001">
    <property type="protein sequence ID" value="TWT68618.1"/>
    <property type="molecule type" value="Genomic_DNA"/>
</dbReference>
<keyword evidence="2" id="KW-1185">Reference proteome</keyword>
<dbReference type="AlphaFoldDB" id="A0A5C5Y0X0"/>
<reference evidence="1 2" key="1">
    <citation type="submission" date="2019-02" db="EMBL/GenBank/DDBJ databases">
        <title>Deep-cultivation of Planctomycetes and their phenomic and genomic characterization uncovers novel biology.</title>
        <authorList>
            <person name="Wiegand S."/>
            <person name="Jogler M."/>
            <person name="Boedeker C."/>
            <person name="Pinto D."/>
            <person name="Vollmers J."/>
            <person name="Rivas-Marin E."/>
            <person name="Kohn T."/>
            <person name="Peeters S.H."/>
            <person name="Heuer A."/>
            <person name="Rast P."/>
            <person name="Oberbeckmann S."/>
            <person name="Bunk B."/>
            <person name="Jeske O."/>
            <person name="Meyerdierks A."/>
            <person name="Storesund J.E."/>
            <person name="Kallscheuer N."/>
            <person name="Luecker S."/>
            <person name="Lage O.M."/>
            <person name="Pohl T."/>
            <person name="Merkel B.J."/>
            <person name="Hornburger P."/>
            <person name="Mueller R.-W."/>
            <person name="Bruemmer F."/>
            <person name="Labrenz M."/>
            <person name="Spormann A.M."/>
            <person name="Op Den Camp H."/>
            <person name="Overmann J."/>
            <person name="Amann R."/>
            <person name="Jetten M.S.M."/>
            <person name="Mascher T."/>
            <person name="Medema M.H."/>
            <person name="Devos D.P."/>
            <person name="Kaster A.-K."/>
            <person name="Ovreas L."/>
            <person name="Rohde M."/>
            <person name="Galperin M.Y."/>
            <person name="Jogler C."/>
        </authorList>
    </citation>
    <scope>NUCLEOTIDE SEQUENCE [LARGE SCALE GENOMIC DNA]</scope>
    <source>
        <strain evidence="1 2">Pan14r</strain>
    </source>
</reference>
<gene>
    <name evidence="1" type="ORF">Pan14r_08650</name>
</gene>
<dbReference type="Proteomes" id="UP000317238">
    <property type="component" value="Unassembled WGS sequence"/>
</dbReference>
<evidence type="ECO:0000313" key="1">
    <source>
        <dbReference type="EMBL" id="TWT68618.1"/>
    </source>
</evidence>
<proteinExistence type="predicted"/>